<keyword evidence="2" id="KW-1185">Reference proteome</keyword>
<organism evidence="1 2">
    <name type="scientific">Lipomyces kononenkoae</name>
    <name type="common">Yeast</name>
    <dbReference type="NCBI Taxonomy" id="34357"/>
    <lineage>
        <taxon>Eukaryota</taxon>
        <taxon>Fungi</taxon>
        <taxon>Dikarya</taxon>
        <taxon>Ascomycota</taxon>
        <taxon>Saccharomycotina</taxon>
        <taxon>Lipomycetes</taxon>
        <taxon>Lipomycetales</taxon>
        <taxon>Lipomycetaceae</taxon>
        <taxon>Lipomyces</taxon>
    </lineage>
</organism>
<sequence>MSGPNDFKPSPTPPLKRSDSLDLLSPSQSLTGSISAAYDSSALSSDDETDYRSISQQVTGGHSMSSSGSGGSRTNRKDVFGGRRLPVIMSSPFNQSSVNRSEYRYLHARLEDDYDETDEPGAGDHHDDLSVHSDLQATLSHRRRYLYSAIALLVALASFVIQTEALGYIAQDLFYQKPFFMLYITHSSYMLLFPLQLIFLWLRAPRHSLSRIYRKHQRVVLSTLGIIAAANNSKVTPLKYLIRTITLITVALTVAASTWYVAVNLTTPSDVTAIYNCSAFFAYAFSVPILHDRFKWSKALSVLLAVFGVLIVAYGDAYIPSTWTPGDAQDEKSPSPDELASNRFIGNLIIGVGAIMYGLYEVLYKRFACPPSSVSVRRSALFANVVGSSIGLCTFTCLWILIPALHVLGIEKFEIPRGETLFVIIVSVLANVAFSGSFLTLMSLTSPVLSSVAALLTIFLVALCDWILFSTPLTVGAIVGGLTIAVAFVLLAYASWQEIAGDNDSITDEEIVAAEQENRRVTGQNDRWITHRQSIIEDAATAGDA</sequence>
<dbReference type="Proteomes" id="UP001433508">
    <property type="component" value="Unassembled WGS sequence"/>
</dbReference>
<protein>
    <submittedName>
        <fullName evidence="1">Uncharacterized protein</fullName>
    </submittedName>
</protein>
<evidence type="ECO:0000313" key="1">
    <source>
        <dbReference type="EMBL" id="KAK9238457.1"/>
    </source>
</evidence>
<name>A0ACC3T3K0_LIPKO</name>
<gene>
    <name evidence="1" type="ORF">V1525DRAFT_358371</name>
</gene>
<reference evidence="2" key="1">
    <citation type="journal article" date="2024" name="Front. Bioeng. Biotechnol.">
        <title>Genome-scale model development and genomic sequencing of the oleaginous clade Lipomyces.</title>
        <authorList>
            <person name="Czajka J.J."/>
            <person name="Han Y."/>
            <person name="Kim J."/>
            <person name="Mondo S.J."/>
            <person name="Hofstad B.A."/>
            <person name="Robles A."/>
            <person name="Haridas S."/>
            <person name="Riley R."/>
            <person name="LaButti K."/>
            <person name="Pangilinan J."/>
            <person name="Andreopoulos W."/>
            <person name="Lipzen A."/>
            <person name="Yan J."/>
            <person name="Wang M."/>
            <person name="Ng V."/>
            <person name="Grigoriev I.V."/>
            <person name="Spatafora J.W."/>
            <person name="Magnuson J.K."/>
            <person name="Baker S.E."/>
            <person name="Pomraning K.R."/>
        </authorList>
    </citation>
    <scope>NUCLEOTIDE SEQUENCE [LARGE SCALE GENOMIC DNA]</scope>
    <source>
        <strain evidence="2">CBS 7786</strain>
    </source>
</reference>
<proteinExistence type="predicted"/>
<dbReference type="EMBL" id="MU971356">
    <property type="protein sequence ID" value="KAK9238457.1"/>
    <property type="molecule type" value="Genomic_DNA"/>
</dbReference>
<accession>A0ACC3T3K0</accession>
<evidence type="ECO:0000313" key="2">
    <source>
        <dbReference type="Proteomes" id="UP001433508"/>
    </source>
</evidence>
<comment type="caution">
    <text evidence="1">The sequence shown here is derived from an EMBL/GenBank/DDBJ whole genome shotgun (WGS) entry which is preliminary data.</text>
</comment>